<feature type="transmembrane region" description="Helical" evidence="1">
    <location>
        <begin position="76"/>
        <end position="94"/>
    </location>
</feature>
<reference evidence="2 3" key="1">
    <citation type="submission" date="2019-02" db="EMBL/GenBank/DDBJ databases">
        <title>Deep-cultivation of Planctomycetes and their phenomic and genomic characterization uncovers novel biology.</title>
        <authorList>
            <person name="Wiegand S."/>
            <person name="Jogler M."/>
            <person name="Boedeker C."/>
            <person name="Pinto D."/>
            <person name="Vollmers J."/>
            <person name="Rivas-Marin E."/>
            <person name="Kohn T."/>
            <person name="Peeters S.H."/>
            <person name="Heuer A."/>
            <person name="Rast P."/>
            <person name="Oberbeckmann S."/>
            <person name="Bunk B."/>
            <person name="Jeske O."/>
            <person name="Meyerdierks A."/>
            <person name="Storesund J.E."/>
            <person name="Kallscheuer N."/>
            <person name="Luecker S."/>
            <person name="Lage O.M."/>
            <person name="Pohl T."/>
            <person name="Merkel B.J."/>
            <person name="Hornburger P."/>
            <person name="Mueller R.-W."/>
            <person name="Bruemmer F."/>
            <person name="Labrenz M."/>
            <person name="Spormann A.M."/>
            <person name="Op Den Camp H."/>
            <person name="Overmann J."/>
            <person name="Amann R."/>
            <person name="Jetten M.S.M."/>
            <person name="Mascher T."/>
            <person name="Medema M.H."/>
            <person name="Devos D.P."/>
            <person name="Kaster A.-K."/>
            <person name="Ovreas L."/>
            <person name="Rohde M."/>
            <person name="Galperin M.Y."/>
            <person name="Jogler C."/>
        </authorList>
    </citation>
    <scope>NUCLEOTIDE SEQUENCE [LARGE SCALE GENOMIC DNA]</scope>
    <source>
        <strain evidence="2 3">Pla144</strain>
    </source>
</reference>
<protein>
    <submittedName>
        <fullName evidence="2">Uncharacterized protein</fullName>
    </submittedName>
</protein>
<keyword evidence="3" id="KW-1185">Reference proteome</keyword>
<accession>A0A5C6D1F4</accession>
<evidence type="ECO:0000256" key="1">
    <source>
        <dbReference type="SAM" id="Phobius"/>
    </source>
</evidence>
<name>A0A5C6D1F4_9BACT</name>
<evidence type="ECO:0000313" key="3">
    <source>
        <dbReference type="Proteomes" id="UP000318437"/>
    </source>
</evidence>
<keyword evidence="1" id="KW-1133">Transmembrane helix</keyword>
<sequence length="100" mass="11624">MIGSKVPWFRFRLVSVLVVMTATCLVSWAYVNRTYIKTDTHIKVQQPTAPFPYAAQEVVSETSSTIDWQKLYGDTIKLLMILVCLVAFFSWMTFRIKHMQ</sequence>
<gene>
    <name evidence="2" type="ORF">Pla144_08110</name>
</gene>
<dbReference type="Proteomes" id="UP000318437">
    <property type="component" value="Unassembled WGS sequence"/>
</dbReference>
<feature type="transmembrane region" description="Helical" evidence="1">
    <location>
        <begin position="12"/>
        <end position="31"/>
    </location>
</feature>
<comment type="caution">
    <text evidence="2">The sequence shown here is derived from an EMBL/GenBank/DDBJ whole genome shotgun (WGS) entry which is preliminary data.</text>
</comment>
<evidence type="ECO:0000313" key="2">
    <source>
        <dbReference type="EMBL" id="TWU30025.1"/>
    </source>
</evidence>
<keyword evidence="1" id="KW-0472">Membrane</keyword>
<keyword evidence="1" id="KW-0812">Transmembrane</keyword>
<dbReference type="EMBL" id="SJPS01000001">
    <property type="protein sequence ID" value="TWU30025.1"/>
    <property type="molecule type" value="Genomic_DNA"/>
</dbReference>
<proteinExistence type="predicted"/>
<dbReference type="AlphaFoldDB" id="A0A5C6D1F4"/>
<organism evidence="2 3">
    <name type="scientific">Bythopirellula polymerisocia</name>
    <dbReference type="NCBI Taxonomy" id="2528003"/>
    <lineage>
        <taxon>Bacteria</taxon>
        <taxon>Pseudomonadati</taxon>
        <taxon>Planctomycetota</taxon>
        <taxon>Planctomycetia</taxon>
        <taxon>Pirellulales</taxon>
        <taxon>Lacipirellulaceae</taxon>
        <taxon>Bythopirellula</taxon>
    </lineage>
</organism>